<keyword evidence="2" id="KW-1185">Reference proteome</keyword>
<reference evidence="1 2" key="1">
    <citation type="journal article" date="2019" name="Sci. Rep.">
        <title>Orb-weaving spider Araneus ventricosus genome elucidates the spidroin gene catalogue.</title>
        <authorList>
            <person name="Kono N."/>
            <person name="Nakamura H."/>
            <person name="Ohtoshi R."/>
            <person name="Moran D.A.P."/>
            <person name="Shinohara A."/>
            <person name="Yoshida Y."/>
            <person name="Fujiwara M."/>
            <person name="Mori M."/>
            <person name="Tomita M."/>
            <person name="Arakawa K."/>
        </authorList>
    </citation>
    <scope>NUCLEOTIDE SEQUENCE [LARGE SCALE GENOMIC DNA]</scope>
</reference>
<gene>
    <name evidence="1" type="ORF">AVEN_30919_1</name>
</gene>
<proteinExistence type="predicted"/>
<comment type="caution">
    <text evidence="1">The sequence shown here is derived from an EMBL/GenBank/DDBJ whole genome shotgun (WGS) entry which is preliminary data.</text>
</comment>
<dbReference type="EMBL" id="BGPR01014798">
    <property type="protein sequence ID" value="GBN66738.1"/>
    <property type="molecule type" value="Genomic_DNA"/>
</dbReference>
<dbReference type="AlphaFoldDB" id="A0A4Y2QTS8"/>
<sequence length="111" mass="12731">MKVTSRYQLSLKQDGSNSIFAFIPFWWPPLIVLVTESSLQTVSSNDSMSHDSQHLIANHRIHINSNFVASKLCIIFRHQCNFKNVFRTRGGLKRRITELTSNSPNFRAPPT</sequence>
<accession>A0A4Y2QTS8</accession>
<evidence type="ECO:0000313" key="1">
    <source>
        <dbReference type="EMBL" id="GBN66738.1"/>
    </source>
</evidence>
<name>A0A4Y2QTS8_ARAVE</name>
<evidence type="ECO:0000313" key="2">
    <source>
        <dbReference type="Proteomes" id="UP000499080"/>
    </source>
</evidence>
<protein>
    <submittedName>
        <fullName evidence="1">Uncharacterized protein</fullName>
    </submittedName>
</protein>
<dbReference type="Proteomes" id="UP000499080">
    <property type="component" value="Unassembled WGS sequence"/>
</dbReference>
<organism evidence="1 2">
    <name type="scientific">Araneus ventricosus</name>
    <name type="common">Orbweaver spider</name>
    <name type="synonym">Epeira ventricosa</name>
    <dbReference type="NCBI Taxonomy" id="182803"/>
    <lineage>
        <taxon>Eukaryota</taxon>
        <taxon>Metazoa</taxon>
        <taxon>Ecdysozoa</taxon>
        <taxon>Arthropoda</taxon>
        <taxon>Chelicerata</taxon>
        <taxon>Arachnida</taxon>
        <taxon>Araneae</taxon>
        <taxon>Araneomorphae</taxon>
        <taxon>Entelegynae</taxon>
        <taxon>Araneoidea</taxon>
        <taxon>Araneidae</taxon>
        <taxon>Araneus</taxon>
    </lineage>
</organism>